<protein>
    <recommendedName>
        <fullName evidence="3">PemK-like protein</fullName>
    </recommendedName>
</protein>
<comment type="caution">
    <text evidence="1">The sequence shown here is derived from an EMBL/GenBank/DDBJ whole genome shotgun (WGS) entry which is preliminary data.</text>
</comment>
<keyword evidence="2" id="KW-1185">Reference proteome</keyword>
<gene>
    <name evidence="1" type="ORF">J5Y06_17450</name>
</gene>
<name>A0A8J7RQY1_9HYPH</name>
<evidence type="ECO:0000313" key="1">
    <source>
        <dbReference type="EMBL" id="MBP0440439.1"/>
    </source>
</evidence>
<sequence>MSHEFLPGLVIAYPYLWAWQQERGETEGRKVRPTCVVIAMRSDGGFTHLALLAITTQPPRPGRTALDIPEIERKRAGLGDLKQCWIVVDEYNYDVVERSWYIEPGSNTLGRFSKTFVARIASAFIEARQSGQRVSRLD</sequence>
<accession>A0A8J7RQY1</accession>
<evidence type="ECO:0000313" key="2">
    <source>
        <dbReference type="Proteomes" id="UP000666240"/>
    </source>
</evidence>
<reference evidence="1" key="1">
    <citation type="submission" date="2021-03" db="EMBL/GenBank/DDBJ databases">
        <title>Genome sequencing and assembly of Tianweitania sediminis.</title>
        <authorList>
            <person name="Chhetri G."/>
        </authorList>
    </citation>
    <scope>NUCLEOTIDE SEQUENCE</scope>
    <source>
        <strain evidence="1">Z8</strain>
    </source>
</reference>
<dbReference type="RefSeq" id="WP_209336467.1">
    <property type="nucleotide sequence ID" value="NZ_JAGIYY010000007.1"/>
</dbReference>
<dbReference type="AlphaFoldDB" id="A0A8J7RQY1"/>
<proteinExistence type="predicted"/>
<dbReference type="EMBL" id="JAGIYY010000007">
    <property type="protein sequence ID" value="MBP0440439.1"/>
    <property type="molecule type" value="Genomic_DNA"/>
</dbReference>
<dbReference type="Proteomes" id="UP000666240">
    <property type="component" value="Unassembled WGS sequence"/>
</dbReference>
<organism evidence="1 2">
    <name type="scientific">Tianweitania sediminis</name>
    <dbReference type="NCBI Taxonomy" id="1502156"/>
    <lineage>
        <taxon>Bacteria</taxon>
        <taxon>Pseudomonadati</taxon>
        <taxon>Pseudomonadota</taxon>
        <taxon>Alphaproteobacteria</taxon>
        <taxon>Hyphomicrobiales</taxon>
        <taxon>Phyllobacteriaceae</taxon>
        <taxon>Tianweitania</taxon>
    </lineage>
</organism>
<evidence type="ECO:0008006" key="3">
    <source>
        <dbReference type="Google" id="ProtNLM"/>
    </source>
</evidence>